<dbReference type="EMBL" id="QAAD01000001">
    <property type="protein sequence ID" value="PTN10599.1"/>
    <property type="molecule type" value="Genomic_DNA"/>
</dbReference>
<accession>A0A2T5C6M0</accession>
<dbReference type="Pfam" id="PF01863">
    <property type="entry name" value="YgjP-like"/>
    <property type="match status" value="1"/>
</dbReference>
<dbReference type="InterPro" id="IPR053136">
    <property type="entry name" value="UTP_pyrophosphatase-like"/>
</dbReference>
<dbReference type="OrthoDB" id="9811177at2"/>
<dbReference type="CDD" id="cd07344">
    <property type="entry name" value="M48_yhfN_like"/>
    <property type="match status" value="1"/>
</dbReference>
<organism evidence="2 3">
    <name type="scientific">Mangrovibacterium marinum</name>
    <dbReference type="NCBI Taxonomy" id="1639118"/>
    <lineage>
        <taxon>Bacteria</taxon>
        <taxon>Pseudomonadati</taxon>
        <taxon>Bacteroidota</taxon>
        <taxon>Bacteroidia</taxon>
        <taxon>Marinilabiliales</taxon>
        <taxon>Prolixibacteraceae</taxon>
        <taxon>Mangrovibacterium</taxon>
    </lineage>
</organism>
<sequence>MTADKYFHLEPIGQVHLFKNARSRRIRLRVKADGKVQVSMPTMASEQKALDFVKSKVDWILKQQQDIKAGLTIFSPTSCFKTKFHELKIIPVERNRVSGVVGKGIIQINIPENHDHEQAEIQQFIRNALVQVMRHESKVYLPARTAELARLHKFDFENVFVKHVKSRWGSCSSSNNINLNIHLMRLPERLIDYVILHELAHTVEKNHGPGFWNLLEKVCPGARKLDKELNLFHVDIY</sequence>
<dbReference type="InterPro" id="IPR002725">
    <property type="entry name" value="YgjP-like_metallopeptidase"/>
</dbReference>
<dbReference type="Proteomes" id="UP000243525">
    <property type="component" value="Unassembled WGS sequence"/>
</dbReference>
<dbReference type="PANTHER" id="PTHR30399">
    <property type="entry name" value="UNCHARACTERIZED PROTEIN YGJP"/>
    <property type="match status" value="1"/>
</dbReference>
<dbReference type="PANTHER" id="PTHR30399:SF1">
    <property type="entry name" value="UTP PYROPHOSPHATASE"/>
    <property type="match status" value="1"/>
</dbReference>
<evidence type="ECO:0000313" key="2">
    <source>
        <dbReference type="EMBL" id="PTN10599.1"/>
    </source>
</evidence>
<gene>
    <name evidence="2" type="ORF">C8N47_101249</name>
</gene>
<feature type="domain" description="YgjP-like metallopeptidase" evidence="1">
    <location>
        <begin position="24"/>
        <end position="230"/>
    </location>
</feature>
<proteinExistence type="predicted"/>
<name>A0A2T5C6M0_9BACT</name>
<evidence type="ECO:0000313" key="3">
    <source>
        <dbReference type="Proteomes" id="UP000243525"/>
    </source>
</evidence>
<comment type="caution">
    <text evidence="2">The sequence shown here is derived from an EMBL/GenBank/DDBJ whole genome shotgun (WGS) entry which is preliminary data.</text>
</comment>
<reference evidence="2 3" key="1">
    <citation type="submission" date="2018-04" db="EMBL/GenBank/DDBJ databases">
        <title>Genomic Encyclopedia of Archaeal and Bacterial Type Strains, Phase II (KMG-II): from individual species to whole genera.</title>
        <authorList>
            <person name="Goeker M."/>
        </authorList>
    </citation>
    <scope>NUCLEOTIDE SEQUENCE [LARGE SCALE GENOMIC DNA]</scope>
    <source>
        <strain evidence="2 3">DSM 28823</strain>
    </source>
</reference>
<evidence type="ECO:0000259" key="1">
    <source>
        <dbReference type="Pfam" id="PF01863"/>
    </source>
</evidence>
<protein>
    <recommendedName>
        <fullName evidence="1">YgjP-like metallopeptidase domain-containing protein</fullName>
    </recommendedName>
</protein>
<dbReference type="AlphaFoldDB" id="A0A2T5C6M0"/>
<dbReference type="Gene3D" id="3.30.2010.10">
    <property type="entry name" value="Metalloproteases ('zincins'), catalytic domain"/>
    <property type="match status" value="1"/>
</dbReference>
<dbReference type="RefSeq" id="WP_107820698.1">
    <property type="nucleotide sequence ID" value="NZ_OY782574.1"/>
</dbReference>
<keyword evidence="3" id="KW-1185">Reference proteome</keyword>